<organism evidence="2 3">
    <name type="scientific">Alloprevotella tannerae</name>
    <dbReference type="NCBI Taxonomy" id="76122"/>
    <lineage>
        <taxon>Bacteria</taxon>
        <taxon>Pseudomonadati</taxon>
        <taxon>Bacteroidota</taxon>
        <taxon>Bacteroidia</taxon>
        <taxon>Bacteroidales</taxon>
        <taxon>Prevotellaceae</taxon>
        <taxon>Alloprevotella</taxon>
    </lineage>
</organism>
<dbReference type="Pfam" id="PF14899">
    <property type="entry name" value="DUF4492"/>
    <property type="match status" value="1"/>
</dbReference>
<dbReference type="InterPro" id="IPR027853">
    <property type="entry name" value="DUF4492"/>
</dbReference>
<evidence type="ECO:0000256" key="1">
    <source>
        <dbReference type="SAM" id="Phobius"/>
    </source>
</evidence>
<evidence type="ECO:0000313" key="3">
    <source>
        <dbReference type="Proteomes" id="UP000704068"/>
    </source>
</evidence>
<dbReference type="Proteomes" id="UP000704068">
    <property type="component" value="Unassembled WGS sequence"/>
</dbReference>
<proteinExistence type="predicted"/>
<dbReference type="EMBL" id="JABZGR010000001">
    <property type="protein sequence ID" value="MBF0969584.1"/>
    <property type="molecule type" value="Genomic_DNA"/>
</dbReference>
<protein>
    <submittedName>
        <fullName evidence="2">DUF4492 domain-containing protein</fullName>
    </submittedName>
</protein>
<accession>A0A929RWX0</accession>
<comment type="caution">
    <text evidence="2">The sequence shown here is derived from an EMBL/GenBank/DDBJ whole genome shotgun (WGS) entry which is preliminary data.</text>
</comment>
<sequence>MKRIGKALKSFFHLYIDGFRQMTWGRVLWGIILLKLFLMFVVLRLFFFRPALGGLNEQQKEEVVGSNLVNKSTDKTH</sequence>
<feature type="transmembrane region" description="Helical" evidence="1">
    <location>
        <begin position="27"/>
        <end position="47"/>
    </location>
</feature>
<keyword evidence="1" id="KW-1133">Transmembrane helix</keyword>
<name>A0A929RWX0_9BACT</name>
<keyword evidence="1" id="KW-0812">Transmembrane</keyword>
<dbReference type="RefSeq" id="WP_303762589.1">
    <property type="nucleotide sequence ID" value="NZ_JABZGR010000001.1"/>
</dbReference>
<dbReference type="AlphaFoldDB" id="A0A929RWX0"/>
<evidence type="ECO:0000313" key="2">
    <source>
        <dbReference type="EMBL" id="MBF0969584.1"/>
    </source>
</evidence>
<reference evidence="2" key="1">
    <citation type="submission" date="2020-04" db="EMBL/GenBank/DDBJ databases">
        <title>Deep metagenomics examines the oral microbiome during advanced dental caries in children, revealing novel taxa and co-occurrences with host molecules.</title>
        <authorList>
            <person name="Baker J.L."/>
            <person name="Morton J.T."/>
            <person name="Dinis M."/>
            <person name="Alvarez R."/>
            <person name="Tran N.C."/>
            <person name="Knight R."/>
            <person name="Edlund A."/>
        </authorList>
    </citation>
    <scope>NUCLEOTIDE SEQUENCE</scope>
    <source>
        <strain evidence="2">JCVI_34_bin.1</strain>
    </source>
</reference>
<gene>
    <name evidence="2" type="ORF">HXK21_00870</name>
</gene>
<keyword evidence="1" id="KW-0472">Membrane</keyword>